<protein>
    <submittedName>
        <fullName evidence="1">Uncharacterized protein</fullName>
    </submittedName>
</protein>
<evidence type="ECO:0000313" key="1">
    <source>
        <dbReference type="EMBL" id="MEQ2638595.1"/>
    </source>
</evidence>
<gene>
    <name evidence="1" type="ORF">AAAT05_09635</name>
</gene>
<dbReference type="EMBL" id="JBBNGS010000027">
    <property type="protein sequence ID" value="MEQ2638595.1"/>
    <property type="molecule type" value="Genomic_DNA"/>
</dbReference>
<organism evidence="1 2">
    <name type="scientific">Paratractidigestivibacter faecalis</name>
    <dbReference type="NCBI Taxonomy" id="2292441"/>
    <lineage>
        <taxon>Bacteria</taxon>
        <taxon>Bacillati</taxon>
        <taxon>Actinomycetota</taxon>
        <taxon>Coriobacteriia</taxon>
        <taxon>Coriobacteriales</taxon>
        <taxon>Atopobiaceae</taxon>
        <taxon>Paratractidigestivibacter</taxon>
    </lineage>
</organism>
<name>A0ABV1II72_9ACTN</name>
<accession>A0ABV1II72</accession>
<keyword evidence="2" id="KW-1185">Reference proteome</keyword>
<comment type="caution">
    <text evidence="1">The sequence shown here is derived from an EMBL/GenBank/DDBJ whole genome shotgun (WGS) entry which is preliminary data.</text>
</comment>
<dbReference type="RefSeq" id="WP_349183274.1">
    <property type="nucleotide sequence ID" value="NZ_JBBNGS010000027.1"/>
</dbReference>
<proteinExistence type="predicted"/>
<dbReference type="Proteomes" id="UP001478817">
    <property type="component" value="Unassembled WGS sequence"/>
</dbReference>
<evidence type="ECO:0000313" key="2">
    <source>
        <dbReference type="Proteomes" id="UP001478817"/>
    </source>
</evidence>
<reference evidence="1 2" key="1">
    <citation type="submission" date="2024-04" db="EMBL/GenBank/DDBJ databases">
        <title>Human intestinal bacterial collection.</title>
        <authorList>
            <person name="Pauvert C."/>
            <person name="Hitch T.C.A."/>
            <person name="Clavel T."/>
        </authorList>
    </citation>
    <scope>NUCLEOTIDE SEQUENCE [LARGE SCALE GENOMIC DNA]</scope>
    <source>
        <strain evidence="1 2">CLA-AA-H197</strain>
    </source>
</reference>
<sequence length="105" mass="10972">MSRGERIGPCVWMGFAELSGGASVTHVSAGDYVTLRVLNVGGFDEAVTIREDARLFCLLADADVPSVAAALIGGCALLAFARGVFLRPADSQNSPMFGSCFESVK</sequence>